<evidence type="ECO:0000313" key="3">
    <source>
        <dbReference type="Proteomes" id="UP000176628"/>
    </source>
</evidence>
<dbReference type="EMBL" id="MFAV01000029">
    <property type="protein sequence ID" value="OGD86170.1"/>
    <property type="molecule type" value="Genomic_DNA"/>
</dbReference>
<accession>A0A1F5G2S4</accession>
<comment type="caution">
    <text evidence="2">The sequence shown here is derived from an EMBL/GenBank/DDBJ whole genome shotgun (WGS) entry which is preliminary data.</text>
</comment>
<dbReference type="Pfam" id="PF14559">
    <property type="entry name" value="TPR_19"/>
    <property type="match status" value="1"/>
</dbReference>
<dbReference type="SUPFAM" id="SSF48452">
    <property type="entry name" value="TPR-like"/>
    <property type="match status" value="1"/>
</dbReference>
<organism evidence="2 3">
    <name type="scientific">Candidatus Curtissbacteria bacterium RBG_16_39_7</name>
    <dbReference type="NCBI Taxonomy" id="1797707"/>
    <lineage>
        <taxon>Bacteria</taxon>
        <taxon>Candidatus Curtissiibacteriota</taxon>
    </lineage>
</organism>
<dbReference type="Gene3D" id="1.25.40.10">
    <property type="entry name" value="Tetratricopeptide repeat domain"/>
    <property type="match status" value="1"/>
</dbReference>
<dbReference type="InterPro" id="IPR011990">
    <property type="entry name" value="TPR-like_helical_dom_sf"/>
</dbReference>
<evidence type="ECO:0000313" key="2">
    <source>
        <dbReference type="EMBL" id="OGD86170.1"/>
    </source>
</evidence>
<sequence>MNDLFVLAQRSIDEALSSNWEGAIATNQEILRQNPNDLEAKNRLARACLEIGKVGEAKKIYQEVLKADSYNQIALKNFQRITKLNGNLGNGKSGNNHQLNSTIFLSEPGKAKLVNLIHLANPQEISSLSPGEQLRLQPKKHTVCVFNKSDQYVGALPDDISHLLISLIDGGNIYEAYVKKTSINCLQVILWEKYRSERFISQPSFLETRKINYYPYIKEEGGKIDQGPSPECEEELIEEERSWNKDL</sequence>
<reference evidence="2 3" key="1">
    <citation type="journal article" date="2016" name="Nat. Commun.">
        <title>Thousands of microbial genomes shed light on interconnected biogeochemical processes in an aquifer system.</title>
        <authorList>
            <person name="Anantharaman K."/>
            <person name="Brown C.T."/>
            <person name="Hug L.A."/>
            <person name="Sharon I."/>
            <person name="Castelle C.J."/>
            <person name="Probst A.J."/>
            <person name="Thomas B.C."/>
            <person name="Singh A."/>
            <person name="Wilkins M.J."/>
            <person name="Karaoz U."/>
            <person name="Brodie E.L."/>
            <person name="Williams K.H."/>
            <person name="Hubbard S.S."/>
            <person name="Banfield J.F."/>
        </authorList>
    </citation>
    <scope>NUCLEOTIDE SEQUENCE [LARGE SCALE GENOMIC DNA]</scope>
</reference>
<name>A0A1F5G2S4_9BACT</name>
<proteinExistence type="predicted"/>
<feature type="region of interest" description="Disordered" evidence="1">
    <location>
        <begin position="222"/>
        <end position="247"/>
    </location>
</feature>
<protein>
    <submittedName>
        <fullName evidence="2">Uncharacterized protein</fullName>
    </submittedName>
</protein>
<dbReference type="AlphaFoldDB" id="A0A1F5G2S4"/>
<gene>
    <name evidence="2" type="ORF">A2Z23_02240</name>
</gene>
<evidence type="ECO:0000256" key="1">
    <source>
        <dbReference type="SAM" id="MobiDB-lite"/>
    </source>
</evidence>
<dbReference type="Proteomes" id="UP000176628">
    <property type="component" value="Unassembled WGS sequence"/>
</dbReference>